<dbReference type="STRING" id="410359.Pcal_0310"/>
<dbReference type="AlphaFoldDB" id="A3MSX8"/>
<gene>
    <name evidence="1" type="ordered locus">Pcal_0310</name>
</gene>
<dbReference type="EMBL" id="CP000561">
    <property type="protein sequence ID" value="ABO07745.1"/>
    <property type="molecule type" value="Genomic_DNA"/>
</dbReference>
<organism evidence="1 2">
    <name type="scientific">Pyrobaculum calidifontis (strain DSM 21063 / JCM 11548 / VA1)</name>
    <dbReference type="NCBI Taxonomy" id="410359"/>
    <lineage>
        <taxon>Archaea</taxon>
        <taxon>Thermoproteota</taxon>
        <taxon>Thermoprotei</taxon>
        <taxon>Thermoproteales</taxon>
        <taxon>Thermoproteaceae</taxon>
        <taxon>Pyrobaculum</taxon>
    </lineage>
</organism>
<keyword evidence="2" id="KW-1185">Reference proteome</keyword>
<protein>
    <submittedName>
        <fullName evidence="1">Uncharacterized protein</fullName>
    </submittedName>
</protein>
<evidence type="ECO:0000313" key="2">
    <source>
        <dbReference type="Proteomes" id="UP000001431"/>
    </source>
</evidence>
<sequence length="96" mass="10640">MFKYFKALEERGLGEWVDRAFPTAAVFRLIEEAAGATAEEVVERLVEVIAPNIHPEVAGEVVGHRGEGAVLVVARAVALWYLQVAEELGVVRVRRR</sequence>
<dbReference type="GeneID" id="4909179"/>
<dbReference type="Proteomes" id="UP000001431">
    <property type="component" value="Chromosome"/>
</dbReference>
<accession>A3MSX8</accession>
<dbReference type="KEGG" id="pcl:Pcal_0310"/>
<evidence type="ECO:0000313" key="1">
    <source>
        <dbReference type="EMBL" id="ABO07745.1"/>
    </source>
</evidence>
<dbReference type="HOGENOM" id="CLU_2115604_0_0_2"/>
<name>A3MSX8_PYRCJ</name>
<proteinExistence type="predicted"/>
<reference evidence="1" key="1">
    <citation type="submission" date="2007-02" db="EMBL/GenBank/DDBJ databases">
        <title>Complete sequence of Pyrobaculum calidifontis JCM 11548.</title>
        <authorList>
            <consortium name="US DOE Joint Genome Institute"/>
            <person name="Copeland A."/>
            <person name="Lucas S."/>
            <person name="Lapidus A."/>
            <person name="Barry K."/>
            <person name="Glavina del Rio T."/>
            <person name="Dalin E."/>
            <person name="Tice H."/>
            <person name="Pitluck S."/>
            <person name="Chain P."/>
            <person name="Malfatti S."/>
            <person name="Shin M."/>
            <person name="Vergez L."/>
            <person name="Schmutz J."/>
            <person name="Larimer F."/>
            <person name="Land M."/>
            <person name="Hauser L."/>
            <person name="Kyrpides N."/>
            <person name="Mikhailova N."/>
            <person name="Cozen A.E."/>
            <person name="Fitz-Gibbon S.T."/>
            <person name="House C.H."/>
            <person name="Saltikov C."/>
            <person name="Lowe T.M."/>
            <person name="Richardson P."/>
        </authorList>
    </citation>
    <scope>NUCLEOTIDE SEQUENCE [LARGE SCALE GENOMIC DNA]</scope>
    <source>
        <strain evidence="1">JCM 11548</strain>
    </source>
</reference>
<dbReference type="eggNOG" id="arCOG00491">
    <property type="taxonomic scope" value="Archaea"/>
</dbReference>
<dbReference type="RefSeq" id="WP_011849002.1">
    <property type="nucleotide sequence ID" value="NC_009073.1"/>
</dbReference>